<dbReference type="EMBL" id="KV454427">
    <property type="protein sequence ID" value="ODQ81620.1"/>
    <property type="molecule type" value="Genomic_DNA"/>
</dbReference>
<reference evidence="3" key="1">
    <citation type="submission" date="2016-05" db="EMBL/GenBank/DDBJ databases">
        <title>Comparative genomics of biotechnologically important yeasts.</title>
        <authorList>
            <consortium name="DOE Joint Genome Institute"/>
            <person name="Riley R."/>
            <person name="Haridas S."/>
            <person name="Wolfe K.H."/>
            <person name="Lopes M.R."/>
            <person name="Hittinger C.T."/>
            <person name="Goker M."/>
            <person name="Salamov A."/>
            <person name="Wisecaver J."/>
            <person name="Long T.M."/>
            <person name="Aerts A.L."/>
            <person name="Barry K."/>
            <person name="Choi C."/>
            <person name="Clum A."/>
            <person name="Coughlan A.Y."/>
            <person name="Deshpande S."/>
            <person name="Douglass A.P."/>
            <person name="Hanson S.J."/>
            <person name="Klenk H.-P."/>
            <person name="Labutti K."/>
            <person name="Lapidus A."/>
            <person name="Lindquist E."/>
            <person name="Lipzen A."/>
            <person name="Meier-Kolthoff J.P."/>
            <person name="Ohm R.A."/>
            <person name="Otillar R.P."/>
            <person name="Pangilinan J."/>
            <person name="Peng Y."/>
            <person name="Rokas A."/>
            <person name="Rosa C.A."/>
            <person name="Scheuner C."/>
            <person name="Sibirny A.A."/>
            <person name="Slot J.C."/>
            <person name="Stielow J.B."/>
            <person name="Sun H."/>
            <person name="Kurtzman C.P."/>
            <person name="Blackwell M."/>
            <person name="Grigoriev I.V."/>
            <person name="Jeffries T.W."/>
        </authorList>
    </citation>
    <scope>NUCLEOTIDE SEQUENCE [LARGE SCALE GENOMIC DNA]</scope>
    <source>
        <strain evidence="3">NRRL Y-12698</strain>
    </source>
</reference>
<evidence type="ECO:0000313" key="2">
    <source>
        <dbReference type="EMBL" id="ODQ81620.1"/>
    </source>
</evidence>
<name>A0A1E3QVD6_9ASCO</name>
<proteinExistence type="predicted"/>
<evidence type="ECO:0000256" key="1">
    <source>
        <dbReference type="SAM" id="MobiDB-lite"/>
    </source>
</evidence>
<protein>
    <submittedName>
        <fullName evidence="2">Uncharacterized protein</fullName>
    </submittedName>
</protein>
<gene>
    <name evidence="2" type="ORF">BABINDRAFT_109507</name>
</gene>
<dbReference type="AlphaFoldDB" id="A0A1E3QVD6"/>
<dbReference type="GeneID" id="30144665"/>
<keyword evidence="3" id="KW-1185">Reference proteome</keyword>
<accession>A0A1E3QVD6</accession>
<feature type="region of interest" description="Disordered" evidence="1">
    <location>
        <begin position="37"/>
        <end position="63"/>
    </location>
</feature>
<organism evidence="2 3">
    <name type="scientific">Babjeviella inositovora NRRL Y-12698</name>
    <dbReference type="NCBI Taxonomy" id="984486"/>
    <lineage>
        <taxon>Eukaryota</taxon>
        <taxon>Fungi</taxon>
        <taxon>Dikarya</taxon>
        <taxon>Ascomycota</taxon>
        <taxon>Saccharomycotina</taxon>
        <taxon>Pichiomycetes</taxon>
        <taxon>Serinales incertae sedis</taxon>
        <taxon>Babjeviella</taxon>
    </lineage>
</organism>
<dbReference type="RefSeq" id="XP_018986948.1">
    <property type="nucleotide sequence ID" value="XM_019126811.1"/>
</dbReference>
<dbReference type="Proteomes" id="UP000094336">
    <property type="component" value="Unassembled WGS sequence"/>
</dbReference>
<sequence>MIGSYYSHNIFSKLPAMVGGSYAVGLLYQQHTCHKTGALSGGREREPETYCGQSSIPTDHDKPCRERGAKIEFRI</sequence>
<evidence type="ECO:0000313" key="3">
    <source>
        <dbReference type="Proteomes" id="UP000094336"/>
    </source>
</evidence>